<evidence type="ECO:0000259" key="3">
    <source>
        <dbReference type="Pfam" id="PF11258"/>
    </source>
</evidence>
<evidence type="ECO:0000313" key="6">
    <source>
        <dbReference type="Proteomes" id="UP000768567"/>
    </source>
</evidence>
<keyword evidence="6" id="KW-1185">Reference proteome</keyword>
<name>A0ABR9R5F8_9FIRM</name>
<feature type="signal peptide" evidence="2">
    <location>
        <begin position="1"/>
        <end position="25"/>
    </location>
</feature>
<feature type="compositionally biased region" description="Low complexity" evidence="1">
    <location>
        <begin position="31"/>
        <end position="42"/>
    </location>
</feature>
<evidence type="ECO:0000313" key="5">
    <source>
        <dbReference type="EMBL" id="MBE5038362.1"/>
    </source>
</evidence>
<sequence length="413" mass="43909">MKRFPAALMAATLALSLAGCSYLNTAPESTPAPVQPTVTPTATPEPTPTPEPGINPLTGQEDPDGALRGKRPVAVQIRTGDGTLPQWGIARADLVIEGVTEGSTAGMLAVFSSVDQISKAGPVAPGRDLMLQFALPLNAIPVHIDKNVYAYNLLNVLSYQDIDGYHTGTAAFAFDADRQASGYREENCWYTTGDLIKAGLDLYGTSAEGETLQLFDFGNREDPETRNATELHITFSDGDTEGFYYSVDDGVYFKTNTDGSQAMDADAGEQAAFANVFVLYASSGVKDDGYTRQYDLSGGTGLYLTKGGWQEIRWTKGDATAPLVLTDTEGNSLTVNRGKSFIGIWGGYYGQALRVVAEDGTEQTLPEKPALLESGISDEAAAQAKQDYDAYQAELAAQMQPESDPSAAEGGEG</sequence>
<dbReference type="Pfam" id="PF11258">
    <property type="entry name" value="DUF3048"/>
    <property type="match status" value="1"/>
</dbReference>
<protein>
    <submittedName>
        <fullName evidence="5">DUF3048 domain-containing protein</fullName>
    </submittedName>
</protein>
<feature type="compositionally biased region" description="Pro residues" evidence="1">
    <location>
        <begin position="43"/>
        <end position="53"/>
    </location>
</feature>
<feature type="domain" description="DUF3048" evidence="3">
    <location>
        <begin position="57"/>
        <end position="198"/>
    </location>
</feature>
<gene>
    <name evidence="5" type="ORF">INF35_11245</name>
</gene>
<organism evidence="5 6">
    <name type="scientific">Gemmiger gallinarum</name>
    <dbReference type="NCBI Taxonomy" id="2779354"/>
    <lineage>
        <taxon>Bacteria</taxon>
        <taxon>Bacillati</taxon>
        <taxon>Bacillota</taxon>
        <taxon>Clostridia</taxon>
        <taxon>Eubacteriales</taxon>
        <taxon>Gemmiger</taxon>
    </lineage>
</organism>
<dbReference type="EMBL" id="JADCKC010000003">
    <property type="protein sequence ID" value="MBE5038362.1"/>
    <property type="molecule type" value="Genomic_DNA"/>
</dbReference>
<dbReference type="InterPro" id="IPR021416">
    <property type="entry name" value="DUF3048_N"/>
</dbReference>
<reference evidence="5 6" key="1">
    <citation type="submission" date="2020-10" db="EMBL/GenBank/DDBJ databases">
        <title>ChiBAC.</title>
        <authorList>
            <person name="Zenner C."/>
            <person name="Hitch T.C.A."/>
            <person name="Clavel T."/>
        </authorList>
    </citation>
    <scope>NUCLEOTIDE SEQUENCE [LARGE SCALE GENOMIC DNA]</scope>
    <source>
        <strain evidence="5 6">DSM 109015</strain>
    </source>
</reference>
<dbReference type="InterPro" id="IPR023158">
    <property type="entry name" value="YerB-like_sf"/>
</dbReference>
<feature type="domain" description="DUF3048" evidence="4">
    <location>
        <begin position="232"/>
        <end position="342"/>
    </location>
</feature>
<comment type="caution">
    <text evidence="5">The sequence shown here is derived from an EMBL/GenBank/DDBJ whole genome shotgun (WGS) entry which is preliminary data.</text>
</comment>
<dbReference type="InterPro" id="IPR035328">
    <property type="entry name" value="DUF3048_C"/>
</dbReference>
<feature type="region of interest" description="Disordered" evidence="1">
    <location>
        <begin position="28"/>
        <end position="67"/>
    </location>
</feature>
<evidence type="ECO:0000256" key="2">
    <source>
        <dbReference type="SAM" id="SignalP"/>
    </source>
</evidence>
<evidence type="ECO:0000259" key="4">
    <source>
        <dbReference type="Pfam" id="PF17479"/>
    </source>
</evidence>
<proteinExistence type="predicted"/>
<dbReference type="Proteomes" id="UP000768567">
    <property type="component" value="Unassembled WGS sequence"/>
</dbReference>
<keyword evidence="2" id="KW-0732">Signal</keyword>
<dbReference type="Pfam" id="PF17479">
    <property type="entry name" value="DUF3048_C"/>
    <property type="match status" value="1"/>
</dbReference>
<feature type="chain" id="PRO_5045479771" evidence="2">
    <location>
        <begin position="26"/>
        <end position="413"/>
    </location>
</feature>
<dbReference type="Gene3D" id="3.50.90.10">
    <property type="entry name" value="YerB-like"/>
    <property type="match status" value="1"/>
</dbReference>
<dbReference type="PROSITE" id="PS51257">
    <property type="entry name" value="PROKAR_LIPOPROTEIN"/>
    <property type="match status" value="1"/>
</dbReference>
<dbReference type="RefSeq" id="WP_193502461.1">
    <property type="nucleotide sequence ID" value="NZ_JADCKC010000003.1"/>
</dbReference>
<accession>A0ABR9R5F8</accession>
<dbReference type="SUPFAM" id="SSF159774">
    <property type="entry name" value="YerB-like"/>
    <property type="match status" value="1"/>
</dbReference>
<evidence type="ECO:0000256" key="1">
    <source>
        <dbReference type="SAM" id="MobiDB-lite"/>
    </source>
</evidence>